<organism evidence="3">
    <name type="scientific">Entomoneis paludosa</name>
    <dbReference type="NCBI Taxonomy" id="265537"/>
    <lineage>
        <taxon>Eukaryota</taxon>
        <taxon>Sar</taxon>
        <taxon>Stramenopiles</taxon>
        <taxon>Ochrophyta</taxon>
        <taxon>Bacillariophyta</taxon>
        <taxon>Bacillariophyceae</taxon>
        <taxon>Bacillariophycidae</taxon>
        <taxon>Entomoneidaceae</taxon>
        <taxon>Entomoneis</taxon>
    </lineage>
</organism>
<accession>A0A7S2Y293</accession>
<comment type="cofactor">
    <cofactor evidence="1">
        <name>Mg(2+)</name>
        <dbReference type="ChEBI" id="CHEBI:18420"/>
    </cofactor>
    <text evidence="1">Binds 2 magnesium ions per subunit.</text>
</comment>
<evidence type="ECO:0000313" key="3">
    <source>
        <dbReference type="EMBL" id="CAD9941176.1"/>
    </source>
</evidence>
<reference evidence="3" key="1">
    <citation type="submission" date="2021-01" db="EMBL/GenBank/DDBJ databases">
        <authorList>
            <person name="Corre E."/>
            <person name="Pelletier E."/>
            <person name="Niang G."/>
            <person name="Scheremetjew M."/>
            <person name="Finn R."/>
            <person name="Kale V."/>
            <person name="Holt S."/>
            <person name="Cochrane G."/>
            <person name="Meng A."/>
            <person name="Brown T."/>
            <person name="Cohen L."/>
        </authorList>
    </citation>
    <scope>NUCLEOTIDE SEQUENCE</scope>
    <source>
        <strain evidence="3">CCMP125</strain>
    </source>
</reference>
<proteinExistence type="predicted"/>
<dbReference type="EMBL" id="HBHT01001383">
    <property type="protein sequence ID" value="CAD9941176.1"/>
    <property type="molecule type" value="Transcribed_RNA"/>
</dbReference>
<feature type="compositionally biased region" description="Polar residues" evidence="2">
    <location>
        <begin position="15"/>
        <end position="33"/>
    </location>
</feature>
<feature type="binding site" evidence="1">
    <location>
        <position position="411"/>
    </location>
    <ligand>
        <name>Mg(2+)</name>
        <dbReference type="ChEBI" id="CHEBI:18420"/>
        <label>1</label>
    </ligand>
</feature>
<keyword evidence="1" id="KW-0460">Magnesium</keyword>
<protein>
    <recommendedName>
        <fullName evidence="4">ADP-ribosylglycohydrolase</fullName>
    </recommendedName>
</protein>
<feature type="binding site" evidence="1">
    <location>
        <position position="158"/>
    </location>
    <ligand>
        <name>Mg(2+)</name>
        <dbReference type="ChEBI" id="CHEBI:18420"/>
        <label>1</label>
    </ligand>
</feature>
<gene>
    <name evidence="3" type="ORF">APAL1065_LOCUS877</name>
</gene>
<dbReference type="InterPro" id="IPR005502">
    <property type="entry name" value="Ribosyl_crysJ1"/>
</dbReference>
<dbReference type="PANTHER" id="PTHR16222:SF28">
    <property type="entry name" value="ADP-RIBOSYLGLYCOHYDROLASE"/>
    <property type="match status" value="1"/>
</dbReference>
<dbReference type="SUPFAM" id="SSF101478">
    <property type="entry name" value="ADP-ribosylglycohydrolase"/>
    <property type="match status" value="1"/>
</dbReference>
<dbReference type="InterPro" id="IPR050792">
    <property type="entry name" value="ADP-ribosylglycohydrolase"/>
</dbReference>
<dbReference type="InterPro" id="IPR036705">
    <property type="entry name" value="Ribosyl_crysJ1_sf"/>
</dbReference>
<feature type="binding site" evidence="1">
    <location>
        <position position="157"/>
    </location>
    <ligand>
        <name>Mg(2+)</name>
        <dbReference type="ChEBI" id="CHEBI:18420"/>
        <label>1</label>
    </ligand>
</feature>
<feature type="binding site" evidence="1">
    <location>
        <position position="413"/>
    </location>
    <ligand>
        <name>Mg(2+)</name>
        <dbReference type="ChEBI" id="CHEBI:18420"/>
        <label>1</label>
    </ligand>
</feature>
<dbReference type="GO" id="GO:0046872">
    <property type="term" value="F:metal ion binding"/>
    <property type="evidence" value="ECO:0007669"/>
    <property type="project" value="UniProtKB-KW"/>
</dbReference>
<evidence type="ECO:0000256" key="2">
    <source>
        <dbReference type="SAM" id="MobiDB-lite"/>
    </source>
</evidence>
<dbReference type="AlphaFoldDB" id="A0A7S2Y293"/>
<feature type="binding site" evidence="1">
    <location>
        <position position="156"/>
    </location>
    <ligand>
        <name>Mg(2+)</name>
        <dbReference type="ChEBI" id="CHEBI:18420"/>
        <label>1</label>
    </ligand>
</feature>
<feature type="binding site" evidence="1">
    <location>
        <position position="414"/>
    </location>
    <ligand>
        <name>Mg(2+)</name>
        <dbReference type="ChEBI" id="CHEBI:18420"/>
        <label>1</label>
    </ligand>
</feature>
<evidence type="ECO:0000256" key="1">
    <source>
        <dbReference type="PIRSR" id="PIRSR605502-1"/>
    </source>
</evidence>
<dbReference type="Gene3D" id="1.10.4080.10">
    <property type="entry name" value="ADP-ribosylation/Crystallin J1"/>
    <property type="match status" value="1"/>
</dbReference>
<evidence type="ECO:0008006" key="4">
    <source>
        <dbReference type="Google" id="ProtNLM"/>
    </source>
</evidence>
<sequence>MGNSVSTGSDKKNDQSAQISQDLETLGSSSVSLHSPEKQAAVYRLRQNLVQSRSVPEKLAACAKIEQERYALWPTPPSPKSSAPTTFDNDHRAMVADRVRGLIYGCALGDAVGLATEFLSRRQVQDFYGNNTLLCPQPARVYPDTHRIMWQAGDWTDDTDQMIVVLKSLFHCVGTFPQENSISNEDLSMLERDFATRLLDWKEHGFADLGDEGGVGMGQQTKRVLTSLGFVEHPTHVAQQVWQQGKCRAAANGALMRTAVTGLPFYWDLSKVNQITASICQTTHADPKCVASCVSMATLVALLLQRKDEEIGLETENDAQTIEALIQESLDVASRYLPDEESAQAEFKDYVQVQSQTLEALELDDPSSIGYTYKCLGAGIWGLRATTGTTTDPSCMTFDEMIQTLVSQGGDADTNAMVAGGLWGCRRGFRQLPSEWIAQLPHAAWLEAHVQKVLFLLDLLPPVRENTNESKVS</sequence>
<dbReference type="Pfam" id="PF03747">
    <property type="entry name" value="ADP_ribosyl_GH"/>
    <property type="match status" value="1"/>
</dbReference>
<feature type="region of interest" description="Disordered" evidence="2">
    <location>
        <begin position="1"/>
        <end position="33"/>
    </location>
</feature>
<dbReference type="PANTHER" id="PTHR16222">
    <property type="entry name" value="ADP-RIBOSYLGLYCOHYDROLASE"/>
    <property type="match status" value="1"/>
</dbReference>
<name>A0A7S2Y293_9STRA</name>
<keyword evidence="1" id="KW-0479">Metal-binding</keyword>